<name>A0AAD2DAK2_EUPCR</name>
<keyword evidence="2" id="KW-1185">Reference proteome</keyword>
<dbReference type="Proteomes" id="UP001295684">
    <property type="component" value="Unassembled WGS sequence"/>
</dbReference>
<accession>A0AAD2DAK2</accession>
<organism evidence="1 2">
    <name type="scientific">Euplotes crassus</name>
    <dbReference type="NCBI Taxonomy" id="5936"/>
    <lineage>
        <taxon>Eukaryota</taxon>
        <taxon>Sar</taxon>
        <taxon>Alveolata</taxon>
        <taxon>Ciliophora</taxon>
        <taxon>Intramacronucleata</taxon>
        <taxon>Spirotrichea</taxon>
        <taxon>Hypotrichia</taxon>
        <taxon>Euplotida</taxon>
        <taxon>Euplotidae</taxon>
        <taxon>Moneuplotes</taxon>
    </lineage>
</organism>
<protein>
    <submittedName>
        <fullName evidence="1">Uncharacterized protein</fullName>
    </submittedName>
</protein>
<proteinExistence type="predicted"/>
<dbReference type="AlphaFoldDB" id="A0AAD2DAK2"/>
<evidence type="ECO:0000313" key="1">
    <source>
        <dbReference type="EMBL" id="CAI2387172.1"/>
    </source>
</evidence>
<comment type="caution">
    <text evidence="1">The sequence shown here is derived from an EMBL/GenBank/DDBJ whole genome shotgun (WGS) entry which is preliminary data.</text>
</comment>
<evidence type="ECO:0000313" key="2">
    <source>
        <dbReference type="Proteomes" id="UP001295684"/>
    </source>
</evidence>
<sequence length="293" mass="34196">MTVPLKGKHWDEITIIILELLNHDLRIFLRSCVLHSKRMTTRIQKRMHILVTRKESRHFISQQLAQGALLQLRAIIQKLRITNCVLLRIQDVRKLIQRRSQQSLVMYMLKRFSNMSPIQMISILRILNKRISTKKKIEKGALNNLADSESGNTLTYSKVFGTNSREYVKIGRVNSQDNSLIQDQNIELKKQENFDRIMDFNHEEGKFTSYNSPELHNDNNCSNYSSRVDDEETMKNNYLDSPCASEEISCNTTKKNIFVQENILVEEGAASLEAVREFEEETESEEGNKRERE</sequence>
<reference evidence="1" key="1">
    <citation type="submission" date="2023-07" db="EMBL/GenBank/DDBJ databases">
        <authorList>
            <consortium name="AG Swart"/>
            <person name="Singh M."/>
            <person name="Singh A."/>
            <person name="Seah K."/>
            <person name="Emmerich C."/>
        </authorList>
    </citation>
    <scope>NUCLEOTIDE SEQUENCE</scope>
    <source>
        <strain evidence="1">DP1</strain>
    </source>
</reference>
<dbReference type="EMBL" id="CAMPGE010029688">
    <property type="protein sequence ID" value="CAI2387172.1"/>
    <property type="molecule type" value="Genomic_DNA"/>
</dbReference>
<gene>
    <name evidence="1" type="ORF">ECRASSUSDP1_LOCUS28800</name>
</gene>